<feature type="non-terminal residue" evidence="7">
    <location>
        <position position="1"/>
    </location>
</feature>
<dbReference type="FunFam" id="3.40.50.300:FF:000216">
    <property type="entry name" value="Type VII secretion ATPase EccA"/>
    <property type="match status" value="3"/>
</dbReference>
<dbReference type="Pfam" id="PF13087">
    <property type="entry name" value="AAA_12"/>
    <property type="match status" value="1"/>
</dbReference>
<name>A0A699Y9S5_HAELA</name>
<proteinExistence type="inferred from homology"/>
<feature type="domain" description="AAA+ ATPase" evidence="6">
    <location>
        <begin position="111"/>
        <end position="366"/>
    </location>
</feature>
<dbReference type="GO" id="GO:0004386">
    <property type="term" value="F:helicase activity"/>
    <property type="evidence" value="ECO:0007669"/>
    <property type="project" value="InterPro"/>
</dbReference>
<dbReference type="PRINTS" id="PR00819">
    <property type="entry name" value="CBXCFQXSUPER"/>
</dbReference>
<dbReference type="InterPro" id="IPR050773">
    <property type="entry name" value="CbxX/CfxQ_RuBisCO_ESX"/>
</dbReference>
<evidence type="ECO:0000259" key="6">
    <source>
        <dbReference type="SMART" id="SM00382"/>
    </source>
</evidence>
<dbReference type="InterPro" id="IPR041627">
    <property type="entry name" value="AAA_lid_6"/>
</dbReference>
<dbReference type="Proteomes" id="UP000485058">
    <property type="component" value="Unassembled WGS sequence"/>
</dbReference>
<dbReference type="Pfam" id="PF17866">
    <property type="entry name" value="AAA_lid_6"/>
    <property type="match status" value="1"/>
</dbReference>
<dbReference type="InterPro" id="IPR047187">
    <property type="entry name" value="SF1_C_Upf1"/>
</dbReference>
<keyword evidence="8" id="KW-1185">Reference proteome</keyword>
<dbReference type="InterPro" id="IPR015943">
    <property type="entry name" value="WD40/YVTN_repeat-like_dom_sf"/>
</dbReference>
<feature type="domain" description="AAA+ ATPase" evidence="6">
    <location>
        <begin position="848"/>
        <end position="983"/>
    </location>
</feature>
<evidence type="ECO:0000256" key="3">
    <source>
        <dbReference type="ARBA" id="ARBA00022840"/>
    </source>
</evidence>
<evidence type="ECO:0000256" key="5">
    <source>
        <dbReference type="SAM" id="MobiDB-lite"/>
    </source>
</evidence>
<dbReference type="CDD" id="cd00009">
    <property type="entry name" value="AAA"/>
    <property type="match status" value="2"/>
</dbReference>
<evidence type="ECO:0000313" key="8">
    <source>
        <dbReference type="Proteomes" id="UP000485058"/>
    </source>
</evidence>
<feature type="compositionally biased region" description="Polar residues" evidence="5">
    <location>
        <begin position="796"/>
        <end position="809"/>
    </location>
</feature>
<dbReference type="SMART" id="SM00382">
    <property type="entry name" value="AAA"/>
    <property type="match status" value="4"/>
</dbReference>
<feature type="non-terminal residue" evidence="7">
    <location>
        <position position="1860"/>
    </location>
</feature>
<dbReference type="Gene3D" id="2.130.10.10">
    <property type="entry name" value="YVTN repeat-like/Quinoprotein amine dehydrogenase"/>
    <property type="match status" value="2"/>
</dbReference>
<gene>
    <name evidence="7" type="ORF">HaLaN_00668</name>
</gene>
<evidence type="ECO:0000256" key="4">
    <source>
        <dbReference type="SAM" id="Coils"/>
    </source>
</evidence>
<organism evidence="7 8">
    <name type="scientific">Haematococcus lacustris</name>
    <name type="common">Green alga</name>
    <name type="synonym">Haematococcus pluvialis</name>
    <dbReference type="NCBI Taxonomy" id="44745"/>
    <lineage>
        <taxon>Eukaryota</taxon>
        <taxon>Viridiplantae</taxon>
        <taxon>Chlorophyta</taxon>
        <taxon>core chlorophytes</taxon>
        <taxon>Chlorophyceae</taxon>
        <taxon>CS clade</taxon>
        <taxon>Chlamydomonadales</taxon>
        <taxon>Haematococcaceae</taxon>
        <taxon>Haematococcus</taxon>
    </lineage>
</organism>
<dbReference type="Gene3D" id="1.10.8.60">
    <property type="match status" value="2"/>
</dbReference>
<dbReference type="Gene3D" id="3.40.50.300">
    <property type="entry name" value="P-loop containing nucleotide triphosphate hydrolases"/>
    <property type="match status" value="5"/>
</dbReference>
<dbReference type="GO" id="GO:0016887">
    <property type="term" value="F:ATP hydrolysis activity"/>
    <property type="evidence" value="ECO:0007669"/>
    <property type="project" value="InterPro"/>
</dbReference>
<keyword evidence="2" id="KW-0547">Nucleotide-binding</keyword>
<dbReference type="InterPro" id="IPR003593">
    <property type="entry name" value="AAA+_ATPase"/>
</dbReference>
<reference evidence="7 8" key="1">
    <citation type="submission" date="2020-02" db="EMBL/GenBank/DDBJ databases">
        <title>Draft genome sequence of Haematococcus lacustris strain NIES-144.</title>
        <authorList>
            <person name="Morimoto D."/>
            <person name="Nakagawa S."/>
            <person name="Yoshida T."/>
            <person name="Sawayama S."/>
        </authorList>
    </citation>
    <scope>NUCLEOTIDE SEQUENCE [LARGE SCALE GENOMIC DNA]</scope>
    <source>
        <strain evidence="7 8">NIES-144</strain>
    </source>
</reference>
<keyword evidence="4" id="KW-0175">Coiled coil</keyword>
<dbReference type="Pfam" id="PF13086">
    <property type="entry name" value="AAA_11"/>
    <property type="match status" value="2"/>
</dbReference>
<dbReference type="InterPro" id="IPR000641">
    <property type="entry name" value="CbxX/CfxQ"/>
</dbReference>
<dbReference type="InterPro" id="IPR041679">
    <property type="entry name" value="DNA2/NAM7-like_C"/>
</dbReference>
<feature type="region of interest" description="Disordered" evidence="5">
    <location>
        <begin position="779"/>
        <end position="809"/>
    </location>
</feature>
<comment type="similarity">
    <text evidence="1">Belongs to the CbxX/CfxQ family.</text>
</comment>
<comment type="caution">
    <text evidence="7">The sequence shown here is derived from an EMBL/GenBank/DDBJ whole genome shotgun (WGS) entry which is preliminary data.</text>
</comment>
<dbReference type="GO" id="GO:0005524">
    <property type="term" value="F:ATP binding"/>
    <property type="evidence" value="ECO:0007669"/>
    <property type="project" value="UniProtKB-KW"/>
</dbReference>
<keyword evidence="3" id="KW-0067">ATP-binding</keyword>
<evidence type="ECO:0000313" key="7">
    <source>
        <dbReference type="EMBL" id="GFH06095.1"/>
    </source>
</evidence>
<dbReference type="PANTHER" id="PTHR43392:SF2">
    <property type="entry name" value="AAA-TYPE ATPASE FAMILY PROTEIN _ ANKYRIN REPEAT FAMILY PROTEIN"/>
    <property type="match status" value="1"/>
</dbReference>
<dbReference type="FunFam" id="3.40.50.300:FF:001660">
    <property type="entry name" value="NF-X1 finger and helicase protein, putative"/>
    <property type="match status" value="1"/>
</dbReference>
<evidence type="ECO:0000256" key="2">
    <source>
        <dbReference type="ARBA" id="ARBA00022741"/>
    </source>
</evidence>
<dbReference type="CDD" id="cd18808">
    <property type="entry name" value="SF1_C_Upf1"/>
    <property type="match status" value="1"/>
</dbReference>
<dbReference type="EMBL" id="BLLF01000022">
    <property type="protein sequence ID" value="GFH06095.1"/>
    <property type="molecule type" value="Genomic_DNA"/>
</dbReference>
<dbReference type="PANTHER" id="PTHR43392">
    <property type="entry name" value="AAA-TYPE ATPASE FAMILY PROTEIN / ANKYRIN REPEAT FAMILY PROTEIN"/>
    <property type="match status" value="1"/>
</dbReference>
<protein>
    <submittedName>
        <fullName evidence="7">NFX1-type zinc finger-containing protein 1</fullName>
    </submittedName>
</protein>
<dbReference type="FunFam" id="1.10.8.60:FF:000160">
    <property type="entry name" value="WGS project CABT00000000 data, contig 2.55"/>
    <property type="match status" value="1"/>
</dbReference>
<sequence>MAEELPLVGVSFEAGRGLEQVLDWIGRSLTNTVLVQVSTNLLSIRPVLEGLQALPTVPLAEELVYGQPSQRPSYLSAAQVETAIAQQLVELENAGKALDPSQAAALEHGLDQRVALIQGPPGTGKTFIGVMLSQAIVRHSQETILCVCYTNHALDQFLEALLDKGIKDIVRIGGGWQAVLKKARVIGCTVTGAASHKALLDALQPGVLLVEEAGELLEAHVLTSLSTKAKHLVLIGDHKQLRPKVESYSLQKESGRGYDLNVSLFERLVLAGFPHASLAVQHRMHPDISRLVRPTYPALHDHPSVAQHPAVKGLGQHRVVFIHHEVPEDGEDSNSGWHASKVQQSKVNSHEVGMVRAVVTYLLQQGYAKEQLVVLTPYLGQLLELKQDLSDEMGAAVNERDMADLRKAVLPQLLANLGVEDKDKEKQQSSSGVRLATIDNYQGEESDIVVASLVRSNSAGKVGFLKEPERINVLLSRARHGMILIGNADTLRDASSSAAKSHWGRVLTAMGEAGQIHTGLPAVCQRHQRPILPVLDSPAAFLQRSPDGGCCKVLAVQEADAAEQRSASERKALELRGKAAALQLELRASEDALWRRKELMAAEMEVKKLEFALELQKAQAPAQLAAWAAEQEHQAVVDQAAQEERAAAERLSLEADKLAAEEAAQQAKLVKEVADQERQLAEVRAQLQQAEANKQHALQRIENDKRRVVAESTSKREVVQGKAQAQLLNVTTYATAPPAAEDQPNMSVLTAYKQLKRGLALMGEAKWIQALEFFEAQAANTPSNAEPTAPLPSPQTNPNSSPDTRAKTSQALSKLLQLTGLEPVKREMFNLADQVELEKSRKRDLNSRQYNICFYGNPGTGKTTLARIYAELLKELGVLPDAQVVETSGSALANGGVGQLKKELTKLEEGGVLFVDEAYQLNPKANPSGAAVLDYLLPEMENRRGKLVTVLAGYQKQMESLLGYNEGLPSRFSRCITFPDYSDKELLKILLDIIAEGKPQPFELQDEKHARIAARRLGRQRGTVGFGNARAVRNFYEQAVARQSARCVEEQQRGLYPDLWLLRRDDVLGPKQLDVSSSSALQELQAKVGLQSVKDSVANLLQLIATNVELEEAEKPVKEVALNRVFLGNPGTGKTTVARIYGQVLRDLGLLSRGEVVEKIPADFIGSALGESEQKTAAILDAAVGCVLVIDEAYSLNPSSKGHSKNPYTEAVIDTIVAKVQGVPGDDRCVLLLGYEEPMQALMREANPGLARRFQLANAWTFQDYNDEELLAIMKEAARRKGWELGLSELRAGVQVLDMERRRPNFGNAGAVNNLLATVAMRMEARMREMPASARAAALPVAADFLPPGDAEAVQVDQVMADLVGCEKVLAKLREWKATINASQRVGNKPSDSFEFNLLFVGGPGTGKTTIAQRVGTMLNSLGILSTDKVTSCSASDCVAGYVGHTAAKTREHFEKAVGGVLMIDEAGKLMPGSGNSFNKEALDEIAQLLINPKFMKNMVVILTGDEAQIDQLLAAYPGLKSRFSERLHFPDFSCKDACSLLRKQIETKHGLELDPQALAGLPDLMQQLIAAPGWCNGWDVNAWANRVWATWSLRATVEQEQSGTFGDEGRMVVTLADLKHALDFCLASRTDKPHMNKKAHQTEQQEEDAELAAVASAFDRLGPEFLADLQGALEQQGHDLSNEALVQRLAGDGSLPDALLPLLARSAGSARDLGMLLEMAIVASAEYWLAVAQAFVPVWLDAVQSPKPPLFKPFRALGYITEDAPFAVQRQGKETFVTVSVGKAWQVYDCGKLTLVLVGPQLPGTIRALAAKGDITLAAVGNSIIVCKRVHRLCVLRGHAAPILQLLVLGNLVLSLDTS</sequence>
<dbReference type="InterPro" id="IPR041677">
    <property type="entry name" value="DNA2/NAM7_AAA_11"/>
</dbReference>
<dbReference type="Pfam" id="PF00004">
    <property type="entry name" value="AAA"/>
    <property type="match status" value="3"/>
</dbReference>
<evidence type="ECO:0000256" key="1">
    <source>
        <dbReference type="ARBA" id="ARBA00010378"/>
    </source>
</evidence>
<feature type="domain" description="AAA+ ATPase" evidence="6">
    <location>
        <begin position="1121"/>
        <end position="1260"/>
    </location>
</feature>
<accession>A0A699Y9S5</accession>
<feature type="coiled-coil region" evidence="4">
    <location>
        <begin position="599"/>
        <end position="707"/>
    </location>
</feature>
<dbReference type="InterPro" id="IPR027417">
    <property type="entry name" value="P-loop_NTPase"/>
</dbReference>
<feature type="domain" description="AAA+ ATPase" evidence="6">
    <location>
        <begin position="1394"/>
        <end position="1534"/>
    </location>
</feature>
<dbReference type="CDD" id="cd17936">
    <property type="entry name" value="EEXXEc_NFX1"/>
    <property type="match status" value="1"/>
</dbReference>
<dbReference type="SUPFAM" id="SSF52540">
    <property type="entry name" value="P-loop containing nucleoside triphosphate hydrolases"/>
    <property type="match status" value="4"/>
</dbReference>
<dbReference type="InterPro" id="IPR003959">
    <property type="entry name" value="ATPase_AAA_core"/>
</dbReference>